<evidence type="ECO:0000256" key="1">
    <source>
        <dbReference type="SAM" id="Phobius"/>
    </source>
</evidence>
<proteinExistence type="predicted"/>
<dbReference type="AlphaFoldDB" id="A0A8T0HJB7"/>
<keyword evidence="1" id="KW-0812">Transmembrane</keyword>
<comment type="caution">
    <text evidence="2">The sequence shown here is derived from an EMBL/GenBank/DDBJ whole genome shotgun (WGS) entry which is preliminary data.</text>
</comment>
<sequence>MHQMLKSVKGIQLVFFVPFLHFCFIILLFYFLTFFVFFNYYYYYYYYDYDFVENIESFLVTANLGRAEQDSFLDMRACLGFMSSLFHVGLCLVGIMFFWCVGKYDF</sequence>
<accession>A0A8T0HJB7</accession>
<dbReference type="Proteomes" id="UP000822688">
    <property type="component" value="Chromosome 6"/>
</dbReference>
<reference evidence="2 3" key="1">
    <citation type="submission" date="2020-06" db="EMBL/GenBank/DDBJ databases">
        <title>WGS assembly of Ceratodon purpureus strain R40.</title>
        <authorList>
            <person name="Carey S.B."/>
            <person name="Jenkins J."/>
            <person name="Shu S."/>
            <person name="Lovell J.T."/>
            <person name="Sreedasyam A."/>
            <person name="Maumus F."/>
            <person name="Tiley G.P."/>
            <person name="Fernandez-Pozo N."/>
            <person name="Barry K."/>
            <person name="Chen C."/>
            <person name="Wang M."/>
            <person name="Lipzen A."/>
            <person name="Daum C."/>
            <person name="Saski C.A."/>
            <person name="Payton A.C."/>
            <person name="Mcbreen J.C."/>
            <person name="Conrad R.E."/>
            <person name="Kollar L.M."/>
            <person name="Olsson S."/>
            <person name="Huttunen S."/>
            <person name="Landis J.B."/>
            <person name="Wickett N.J."/>
            <person name="Johnson M.G."/>
            <person name="Rensing S.A."/>
            <person name="Grimwood J."/>
            <person name="Schmutz J."/>
            <person name="Mcdaniel S.F."/>
        </authorList>
    </citation>
    <scope>NUCLEOTIDE SEQUENCE [LARGE SCALE GENOMIC DNA]</scope>
    <source>
        <strain evidence="2 3">R40</strain>
    </source>
</reference>
<dbReference type="EMBL" id="CM026427">
    <property type="protein sequence ID" value="KAG0570885.1"/>
    <property type="molecule type" value="Genomic_DNA"/>
</dbReference>
<keyword evidence="3" id="KW-1185">Reference proteome</keyword>
<name>A0A8T0HJB7_CERPU</name>
<keyword evidence="1" id="KW-1133">Transmembrane helix</keyword>
<feature type="transmembrane region" description="Helical" evidence="1">
    <location>
        <begin position="12"/>
        <end position="42"/>
    </location>
</feature>
<evidence type="ECO:0000313" key="2">
    <source>
        <dbReference type="EMBL" id="KAG0570885.1"/>
    </source>
</evidence>
<organism evidence="2 3">
    <name type="scientific">Ceratodon purpureus</name>
    <name type="common">Fire moss</name>
    <name type="synonym">Dicranum purpureum</name>
    <dbReference type="NCBI Taxonomy" id="3225"/>
    <lineage>
        <taxon>Eukaryota</taxon>
        <taxon>Viridiplantae</taxon>
        <taxon>Streptophyta</taxon>
        <taxon>Embryophyta</taxon>
        <taxon>Bryophyta</taxon>
        <taxon>Bryophytina</taxon>
        <taxon>Bryopsida</taxon>
        <taxon>Dicranidae</taxon>
        <taxon>Pseudoditrichales</taxon>
        <taxon>Ditrichaceae</taxon>
        <taxon>Ceratodon</taxon>
    </lineage>
</organism>
<keyword evidence="1" id="KW-0472">Membrane</keyword>
<gene>
    <name evidence="2" type="ORF">KC19_6G194800</name>
</gene>
<evidence type="ECO:0000313" key="3">
    <source>
        <dbReference type="Proteomes" id="UP000822688"/>
    </source>
</evidence>
<protein>
    <submittedName>
        <fullName evidence="2">Uncharacterized protein</fullName>
    </submittedName>
</protein>
<feature type="transmembrane region" description="Helical" evidence="1">
    <location>
        <begin position="79"/>
        <end position="101"/>
    </location>
</feature>